<dbReference type="InterPro" id="IPR020549">
    <property type="entry name" value="YbeY_CS"/>
</dbReference>
<dbReference type="InterPro" id="IPR023091">
    <property type="entry name" value="MetalPrtase_cat_dom_sf_prd"/>
</dbReference>
<dbReference type="SUPFAM" id="SSF55486">
    <property type="entry name" value="Metalloproteases ('zincins'), catalytic domain"/>
    <property type="match status" value="1"/>
</dbReference>
<comment type="cofactor">
    <cofactor evidence="9">
        <name>Zn(2+)</name>
        <dbReference type="ChEBI" id="CHEBI:29105"/>
    </cofactor>
    <text evidence="9">Binds 1 zinc ion.</text>
</comment>
<dbReference type="EC" id="3.1.-.-" evidence="9"/>
<evidence type="ECO:0000256" key="7">
    <source>
        <dbReference type="ARBA" id="ARBA00022801"/>
    </source>
</evidence>
<dbReference type="GO" id="GO:0005737">
    <property type="term" value="C:cytoplasm"/>
    <property type="evidence" value="ECO:0007669"/>
    <property type="project" value="UniProtKB-SubCell"/>
</dbReference>
<comment type="caution">
    <text evidence="10">The sequence shown here is derived from an EMBL/GenBank/DDBJ whole genome shotgun (WGS) entry which is preliminary data.</text>
</comment>
<dbReference type="PROSITE" id="PS01306">
    <property type="entry name" value="UPF0054"/>
    <property type="match status" value="1"/>
</dbReference>
<keyword evidence="5 9" id="KW-0479">Metal-binding</keyword>
<evidence type="ECO:0000256" key="1">
    <source>
        <dbReference type="ARBA" id="ARBA00010875"/>
    </source>
</evidence>
<proteinExistence type="inferred from homology"/>
<evidence type="ECO:0000313" key="11">
    <source>
        <dbReference type="Proteomes" id="UP000242972"/>
    </source>
</evidence>
<evidence type="ECO:0000256" key="5">
    <source>
        <dbReference type="ARBA" id="ARBA00022723"/>
    </source>
</evidence>
<keyword evidence="8 9" id="KW-0862">Zinc</keyword>
<protein>
    <recommendedName>
        <fullName evidence="9">Endoribonuclease YbeY</fullName>
        <ecNumber evidence="9">3.1.-.-</ecNumber>
    </recommendedName>
</protein>
<dbReference type="HAMAP" id="MF_00009">
    <property type="entry name" value="Endoribonucl_YbeY"/>
    <property type="match status" value="1"/>
</dbReference>
<evidence type="ECO:0000256" key="2">
    <source>
        <dbReference type="ARBA" id="ARBA00022517"/>
    </source>
</evidence>
<dbReference type="GO" id="GO:0008270">
    <property type="term" value="F:zinc ion binding"/>
    <property type="evidence" value="ECO:0007669"/>
    <property type="project" value="UniProtKB-UniRule"/>
</dbReference>
<comment type="function">
    <text evidence="9">Single strand-specific metallo-endoribonuclease involved in late-stage 70S ribosome quality control and in maturation of the 3' terminus of the 16S rRNA.</text>
</comment>
<keyword evidence="3 9" id="KW-0698">rRNA processing</keyword>
<dbReference type="EMBL" id="PXYW01000005">
    <property type="protein sequence ID" value="PSR34939.1"/>
    <property type="molecule type" value="Genomic_DNA"/>
</dbReference>
<feature type="binding site" evidence="9">
    <location>
        <position position="123"/>
    </location>
    <ligand>
        <name>Zn(2+)</name>
        <dbReference type="ChEBI" id="CHEBI:29105"/>
        <note>catalytic</note>
    </ligand>
</feature>
<dbReference type="NCBIfam" id="TIGR00043">
    <property type="entry name" value="rRNA maturation RNase YbeY"/>
    <property type="match status" value="1"/>
</dbReference>
<evidence type="ECO:0000256" key="9">
    <source>
        <dbReference type="HAMAP-Rule" id="MF_00009"/>
    </source>
</evidence>
<evidence type="ECO:0000256" key="3">
    <source>
        <dbReference type="ARBA" id="ARBA00022552"/>
    </source>
</evidence>
<keyword evidence="7 9" id="KW-0378">Hydrolase</keyword>
<keyword evidence="6 9" id="KW-0255">Endonuclease</keyword>
<evidence type="ECO:0000313" key="10">
    <source>
        <dbReference type="EMBL" id="PSR34939.1"/>
    </source>
</evidence>
<name>A0A2T2XKC2_9FIRM</name>
<feature type="binding site" evidence="9">
    <location>
        <position position="113"/>
    </location>
    <ligand>
        <name>Zn(2+)</name>
        <dbReference type="ChEBI" id="CHEBI:29105"/>
        <note>catalytic</note>
    </ligand>
</feature>
<dbReference type="GO" id="GO:0006364">
    <property type="term" value="P:rRNA processing"/>
    <property type="evidence" value="ECO:0007669"/>
    <property type="project" value="UniProtKB-UniRule"/>
</dbReference>
<gene>
    <name evidence="9" type="primary">ybeY</name>
    <name evidence="10" type="ORF">C7B46_03225</name>
</gene>
<keyword evidence="4 9" id="KW-0540">Nuclease</keyword>
<sequence length="150" mass="16862">MEIWVESHPETYGALEETVRRAAQTALASLPGLTDAEVSILLTNDEEVHQLNRQYRGIDRTTDVLSFAQREGEFADPEDLMLGDLVISVDRARSQAEEYGHSVDREISFLTVHGILHLLGWDHQTAEDEARMMEKTEGILTGLGLTREAR</sequence>
<dbReference type="PANTHER" id="PTHR46986">
    <property type="entry name" value="ENDORIBONUCLEASE YBEY, CHLOROPLASTIC"/>
    <property type="match status" value="1"/>
</dbReference>
<keyword evidence="9" id="KW-0963">Cytoplasm</keyword>
<dbReference type="AlphaFoldDB" id="A0A2T2XKC2"/>
<dbReference type="PANTHER" id="PTHR46986:SF1">
    <property type="entry name" value="ENDORIBONUCLEASE YBEY, CHLOROPLASTIC"/>
    <property type="match status" value="1"/>
</dbReference>
<comment type="similarity">
    <text evidence="1 9">Belongs to the endoribonuclease YbeY family.</text>
</comment>
<keyword evidence="2 9" id="KW-0690">Ribosome biogenesis</keyword>
<evidence type="ECO:0000256" key="8">
    <source>
        <dbReference type="ARBA" id="ARBA00022833"/>
    </source>
</evidence>
<dbReference type="Pfam" id="PF02130">
    <property type="entry name" value="YbeY"/>
    <property type="match status" value="1"/>
</dbReference>
<evidence type="ECO:0000256" key="6">
    <source>
        <dbReference type="ARBA" id="ARBA00022759"/>
    </source>
</evidence>
<dbReference type="Proteomes" id="UP000242972">
    <property type="component" value="Unassembled WGS sequence"/>
</dbReference>
<evidence type="ECO:0000256" key="4">
    <source>
        <dbReference type="ARBA" id="ARBA00022722"/>
    </source>
</evidence>
<dbReference type="GO" id="GO:0004521">
    <property type="term" value="F:RNA endonuclease activity"/>
    <property type="evidence" value="ECO:0007669"/>
    <property type="project" value="UniProtKB-UniRule"/>
</dbReference>
<dbReference type="Gene3D" id="3.40.390.30">
    <property type="entry name" value="Metalloproteases ('zincins'), catalytic domain"/>
    <property type="match status" value="1"/>
</dbReference>
<accession>A0A2T2XKC2</accession>
<organism evidence="10 11">
    <name type="scientific">Sulfobacillus benefaciens</name>
    <dbReference type="NCBI Taxonomy" id="453960"/>
    <lineage>
        <taxon>Bacteria</taxon>
        <taxon>Bacillati</taxon>
        <taxon>Bacillota</taxon>
        <taxon>Clostridia</taxon>
        <taxon>Eubacteriales</taxon>
        <taxon>Clostridiales Family XVII. Incertae Sedis</taxon>
        <taxon>Sulfobacillus</taxon>
    </lineage>
</organism>
<dbReference type="GO" id="GO:0004222">
    <property type="term" value="F:metalloendopeptidase activity"/>
    <property type="evidence" value="ECO:0007669"/>
    <property type="project" value="InterPro"/>
</dbReference>
<reference evidence="10 11" key="1">
    <citation type="journal article" date="2014" name="BMC Genomics">
        <title>Comparison of environmental and isolate Sulfobacillus genomes reveals diverse carbon, sulfur, nitrogen, and hydrogen metabolisms.</title>
        <authorList>
            <person name="Justice N.B."/>
            <person name="Norman A."/>
            <person name="Brown C.T."/>
            <person name="Singh A."/>
            <person name="Thomas B.C."/>
            <person name="Banfield J.F."/>
        </authorList>
    </citation>
    <scope>NUCLEOTIDE SEQUENCE [LARGE SCALE GENOMIC DNA]</scope>
    <source>
        <strain evidence="10">AMDSBA4</strain>
    </source>
</reference>
<feature type="binding site" evidence="9">
    <location>
        <position position="117"/>
    </location>
    <ligand>
        <name>Zn(2+)</name>
        <dbReference type="ChEBI" id="CHEBI:29105"/>
        <note>catalytic</note>
    </ligand>
</feature>
<comment type="subcellular location">
    <subcellularLocation>
        <location evidence="9">Cytoplasm</location>
    </subcellularLocation>
</comment>
<dbReference type="InterPro" id="IPR002036">
    <property type="entry name" value="YbeY"/>
</dbReference>